<dbReference type="CDD" id="cd04770">
    <property type="entry name" value="HTH_HMRTR"/>
    <property type="match status" value="1"/>
</dbReference>
<evidence type="ECO:0000313" key="7">
    <source>
        <dbReference type="Proteomes" id="UP001564626"/>
    </source>
</evidence>
<gene>
    <name evidence="6" type="ORF">AB8O55_24065</name>
</gene>
<feature type="region of interest" description="Disordered" evidence="4">
    <location>
        <begin position="130"/>
        <end position="151"/>
    </location>
</feature>
<evidence type="ECO:0000256" key="2">
    <source>
        <dbReference type="ARBA" id="ARBA00023125"/>
    </source>
</evidence>
<evidence type="ECO:0000313" key="6">
    <source>
        <dbReference type="EMBL" id="MEY8042492.1"/>
    </source>
</evidence>
<evidence type="ECO:0000256" key="3">
    <source>
        <dbReference type="ARBA" id="ARBA00023163"/>
    </source>
</evidence>
<keyword evidence="2" id="KW-0238">DNA-binding</keyword>
<comment type="caution">
    <text evidence="6">The sequence shown here is derived from an EMBL/GenBank/DDBJ whole genome shotgun (WGS) entry which is preliminary data.</text>
</comment>
<reference evidence="6 7" key="1">
    <citation type="submission" date="2024-08" db="EMBL/GenBank/DDBJ databases">
        <title>Genome mining of Saccharopolyspora cebuensis PGLac3 from Nigerian medicinal plant.</title>
        <authorList>
            <person name="Ezeobiora C.E."/>
            <person name="Igbokwe N.H."/>
            <person name="Amin D.H."/>
            <person name="Mendie U.E."/>
        </authorList>
    </citation>
    <scope>NUCLEOTIDE SEQUENCE [LARGE SCALE GENOMIC DNA]</scope>
    <source>
        <strain evidence="6 7">PGLac3</strain>
    </source>
</reference>
<protein>
    <submittedName>
        <fullName evidence="6">Heavy metal-responsive transcriptional regulator</fullName>
    </submittedName>
</protein>
<sequence length="151" mass="16695">MDMTVGTAARAAGVSAKAVRLWESKGLLPPAERTEAGYRLFTEDDLGVLRFIRQAKALGLQLTEIKDILDLQREGSVPCARVTELLDARITEIDRTVADLRQLRRSLATVRRSARDSQRRGEHAVVCRLIENHTDSEDQQGAAGEKTPDAD</sequence>
<dbReference type="Gene3D" id="1.10.1660.10">
    <property type="match status" value="1"/>
</dbReference>
<dbReference type="Pfam" id="PF13411">
    <property type="entry name" value="MerR_1"/>
    <property type="match status" value="1"/>
</dbReference>
<organism evidence="6 7">
    <name type="scientific">Saccharopolyspora cebuensis</name>
    <dbReference type="NCBI Taxonomy" id="418759"/>
    <lineage>
        <taxon>Bacteria</taxon>
        <taxon>Bacillati</taxon>
        <taxon>Actinomycetota</taxon>
        <taxon>Actinomycetes</taxon>
        <taxon>Pseudonocardiales</taxon>
        <taxon>Pseudonocardiaceae</taxon>
        <taxon>Saccharopolyspora</taxon>
    </lineage>
</organism>
<keyword evidence="3" id="KW-0804">Transcription</keyword>
<evidence type="ECO:0000259" key="5">
    <source>
        <dbReference type="PROSITE" id="PS50937"/>
    </source>
</evidence>
<keyword evidence="1" id="KW-0805">Transcription regulation</keyword>
<dbReference type="PANTHER" id="PTHR30204">
    <property type="entry name" value="REDOX-CYCLING DRUG-SENSING TRANSCRIPTIONAL ACTIVATOR SOXR"/>
    <property type="match status" value="1"/>
</dbReference>
<dbReference type="InterPro" id="IPR047057">
    <property type="entry name" value="MerR_fam"/>
</dbReference>
<feature type="domain" description="HTH merR-type" evidence="5">
    <location>
        <begin position="1"/>
        <end position="71"/>
    </location>
</feature>
<dbReference type="InterPro" id="IPR009061">
    <property type="entry name" value="DNA-bd_dom_put_sf"/>
</dbReference>
<accession>A0ABV4CQQ9</accession>
<dbReference type="InterPro" id="IPR000551">
    <property type="entry name" value="MerR-type_HTH_dom"/>
</dbReference>
<dbReference type="PROSITE" id="PS50937">
    <property type="entry name" value="HTH_MERR_2"/>
    <property type="match status" value="1"/>
</dbReference>
<dbReference type="EMBL" id="JBGEHV010000058">
    <property type="protein sequence ID" value="MEY8042492.1"/>
    <property type="molecule type" value="Genomic_DNA"/>
</dbReference>
<dbReference type="PROSITE" id="PS00552">
    <property type="entry name" value="HTH_MERR_1"/>
    <property type="match status" value="1"/>
</dbReference>
<dbReference type="SUPFAM" id="SSF46955">
    <property type="entry name" value="Putative DNA-binding domain"/>
    <property type="match status" value="1"/>
</dbReference>
<evidence type="ECO:0000256" key="4">
    <source>
        <dbReference type="SAM" id="MobiDB-lite"/>
    </source>
</evidence>
<dbReference type="Proteomes" id="UP001564626">
    <property type="component" value="Unassembled WGS sequence"/>
</dbReference>
<name>A0ABV4CQQ9_9PSEU</name>
<proteinExistence type="predicted"/>
<evidence type="ECO:0000256" key="1">
    <source>
        <dbReference type="ARBA" id="ARBA00023015"/>
    </source>
</evidence>
<dbReference type="PRINTS" id="PR00040">
    <property type="entry name" value="HTHMERR"/>
</dbReference>
<keyword evidence="7" id="KW-1185">Reference proteome</keyword>
<dbReference type="SMART" id="SM00422">
    <property type="entry name" value="HTH_MERR"/>
    <property type="match status" value="1"/>
</dbReference>
<dbReference type="PANTHER" id="PTHR30204:SF94">
    <property type="entry name" value="HEAVY METAL-DEPENDENT TRANSCRIPTIONAL REGULATOR HI_0293-RELATED"/>
    <property type="match status" value="1"/>
</dbReference>